<dbReference type="Gene3D" id="3.40.50.1010">
    <property type="entry name" value="5'-nuclease"/>
    <property type="match status" value="1"/>
</dbReference>
<dbReference type="CDD" id="cd18683">
    <property type="entry name" value="PIN_VapC-like"/>
    <property type="match status" value="1"/>
</dbReference>
<dbReference type="SUPFAM" id="SSF88723">
    <property type="entry name" value="PIN domain-like"/>
    <property type="match status" value="1"/>
</dbReference>
<evidence type="ECO:0000256" key="2">
    <source>
        <dbReference type="ARBA" id="ARBA00022722"/>
    </source>
</evidence>
<dbReference type="InterPro" id="IPR002716">
    <property type="entry name" value="PIN_dom"/>
</dbReference>
<dbReference type="Pfam" id="PF01850">
    <property type="entry name" value="PIN"/>
    <property type="match status" value="1"/>
</dbReference>
<evidence type="ECO:0000259" key="6">
    <source>
        <dbReference type="Pfam" id="PF01850"/>
    </source>
</evidence>
<dbReference type="AlphaFoldDB" id="A0A177N0R4"/>
<keyword evidence="3 5" id="KW-0479">Metal-binding</keyword>
<accession>A0A177N0R4</accession>
<feature type="binding site" evidence="5">
    <location>
        <position position="5"/>
    </location>
    <ligand>
        <name>Mg(2+)</name>
        <dbReference type="ChEBI" id="CHEBI:18420"/>
    </ligand>
</feature>
<dbReference type="Proteomes" id="UP000077857">
    <property type="component" value="Unassembled WGS sequence"/>
</dbReference>
<comment type="function">
    <text evidence="5">Toxic component of a toxin-antitoxin (TA) system. An RNase.</text>
</comment>
<keyword evidence="5" id="KW-0800">Toxin</keyword>
<dbReference type="PANTHER" id="PTHR39664">
    <property type="match status" value="1"/>
</dbReference>
<dbReference type="GO" id="GO:0004540">
    <property type="term" value="F:RNA nuclease activity"/>
    <property type="evidence" value="ECO:0007669"/>
    <property type="project" value="InterPro"/>
</dbReference>
<dbReference type="HAMAP" id="MF_00265">
    <property type="entry name" value="VapC_Nob1"/>
    <property type="match status" value="1"/>
</dbReference>
<organism evidence="7 8">
    <name type="scientific">Methylomonas koyamae</name>
    <dbReference type="NCBI Taxonomy" id="702114"/>
    <lineage>
        <taxon>Bacteria</taxon>
        <taxon>Pseudomonadati</taxon>
        <taxon>Pseudomonadota</taxon>
        <taxon>Gammaproteobacteria</taxon>
        <taxon>Methylococcales</taxon>
        <taxon>Methylococcaceae</taxon>
        <taxon>Methylomonas</taxon>
    </lineage>
</organism>
<evidence type="ECO:0000313" key="8">
    <source>
        <dbReference type="Proteomes" id="UP000077857"/>
    </source>
</evidence>
<keyword evidence="2 5" id="KW-0540">Nuclease</keyword>
<comment type="caution">
    <text evidence="7">The sequence shown here is derived from an EMBL/GenBank/DDBJ whole genome shotgun (WGS) entry which is preliminary data.</text>
</comment>
<feature type="binding site" evidence="5">
    <location>
        <position position="94"/>
    </location>
    <ligand>
        <name>Mg(2+)</name>
        <dbReference type="ChEBI" id="CHEBI:18420"/>
    </ligand>
</feature>
<dbReference type="PANTHER" id="PTHR39664:SF2">
    <property type="entry name" value="NUCLEIC ACID-BINDING PROTEIN, CONTAINING PIN DOMAIN-RELATED"/>
    <property type="match status" value="1"/>
</dbReference>
<dbReference type="EMBL" id="LUUJ01000124">
    <property type="protein sequence ID" value="OAI11133.1"/>
    <property type="molecule type" value="Genomic_DNA"/>
</dbReference>
<dbReference type="RefSeq" id="WP_064042445.1">
    <property type="nucleotide sequence ID" value="NZ_LUUJ01000124.1"/>
</dbReference>
<dbReference type="GO" id="GO:0090729">
    <property type="term" value="F:toxin activity"/>
    <property type="evidence" value="ECO:0007669"/>
    <property type="project" value="UniProtKB-KW"/>
</dbReference>
<comment type="similarity">
    <text evidence="5">Belongs to the PINc/VapC protein family.</text>
</comment>
<reference evidence="7 8" key="1">
    <citation type="submission" date="2016-03" db="EMBL/GenBank/DDBJ databases">
        <authorList>
            <person name="Ploux O."/>
        </authorList>
    </citation>
    <scope>NUCLEOTIDE SEQUENCE [LARGE SCALE GENOMIC DNA]</scope>
    <source>
        <strain evidence="7 8">R-45378</strain>
    </source>
</reference>
<dbReference type="GO" id="GO:0016787">
    <property type="term" value="F:hydrolase activity"/>
    <property type="evidence" value="ECO:0007669"/>
    <property type="project" value="UniProtKB-KW"/>
</dbReference>
<comment type="cofactor">
    <cofactor evidence="5">
        <name>Mg(2+)</name>
        <dbReference type="ChEBI" id="CHEBI:18420"/>
    </cofactor>
</comment>
<keyword evidence="1 5" id="KW-1277">Toxin-antitoxin system</keyword>
<evidence type="ECO:0000256" key="1">
    <source>
        <dbReference type="ARBA" id="ARBA00022649"/>
    </source>
</evidence>
<dbReference type="GO" id="GO:0000287">
    <property type="term" value="F:magnesium ion binding"/>
    <property type="evidence" value="ECO:0007669"/>
    <property type="project" value="UniProtKB-UniRule"/>
</dbReference>
<evidence type="ECO:0000313" key="7">
    <source>
        <dbReference type="EMBL" id="OAI11133.1"/>
    </source>
</evidence>
<keyword evidence="5" id="KW-0460">Magnesium</keyword>
<evidence type="ECO:0000256" key="3">
    <source>
        <dbReference type="ARBA" id="ARBA00022723"/>
    </source>
</evidence>
<keyword evidence="4 5" id="KW-0378">Hydrolase</keyword>
<dbReference type="InterPro" id="IPR022907">
    <property type="entry name" value="VapC_family"/>
</dbReference>
<dbReference type="InterPro" id="IPR029060">
    <property type="entry name" value="PIN-like_dom_sf"/>
</dbReference>
<dbReference type="EC" id="3.1.-.-" evidence="5"/>
<feature type="domain" description="PIN" evidence="6">
    <location>
        <begin position="2"/>
        <end position="118"/>
    </location>
</feature>
<dbReference type="OrthoDB" id="32974at2"/>
<name>A0A177N0R4_9GAMM</name>
<evidence type="ECO:0000256" key="5">
    <source>
        <dbReference type="HAMAP-Rule" id="MF_00265"/>
    </source>
</evidence>
<gene>
    <name evidence="5" type="primary">vapC</name>
    <name evidence="7" type="ORF">A1507_20785</name>
</gene>
<evidence type="ECO:0000256" key="4">
    <source>
        <dbReference type="ARBA" id="ARBA00022801"/>
    </source>
</evidence>
<proteinExistence type="inferred from homology"/>
<protein>
    <recommendedName>
        <fullName evidence="5">Ribonuclease VapC</fullName>
        <shortName evidence="5">RNase VapC</shortName>
        <ecNumber evidence="5">3.1.-.-</ecNumber>
    </recommendedName>
    <alternativeName>
        <fullName evidence="5">Toxin VapC</fullName>
    </alternativeName>
</protein>
<sequence length="131" mass="15202">MIALDTNIFIRLMVDDNPAQADVAERLVRDNRVFISKTVLLEAEWVLRYSYHFDRPRIAWFFRQIFEPWNIVIENAEQIAKAIEWYEAGSDFADALHLAGSTTAKLHTFDRKFCKAAREAGIAPEVTVWEV</sequence>